<sequence>MSIRRNIPVLCLLLFAQRAFSQTSASSPVPSLAASISQLQQQYAQAFPINAQLYNGPEYVDFAKRYRQNIGHQFFLSPEKAAGSVYYNDHYFPDLQLVYDILADQVILQQPTNPLRFRLVSEKLREFTIGGHQFIRIETDSANQKVIQTGFYELLVDSTIQVLAKRAKRMQEHVNQREKSLEFVATNKLYLKKSGVFYAVSNRGSVTRLLADRSKEIQKYIRDNKLKFNKSTRESDIIQTARFYNSLL</sequence>
<dbReference type="RefSeq" id="WP_196954193.1">
    <property type="nucleotide sequence ID" value="NZ_JADWYK010000003.1"/>
</dbReference>
<feature type="signal peptide" evidence="1">
    <location>
        <begin position="1"/>
        <end position="21"/>
    </location>
</feature>
<keyword evidence="1" id="KW-0732">Signal</keyword>
<feature type="chain" id="PRO_5045717536" evidence="1">
    <location>
        <begin position="22"/>
        <end position="248"/>
    </location>
</feature>
<reference evidence="2 3" key="1">
    <citation type="submission" date="2020-11" db="EMBL/GenBank/DDBJ databases">
        <title>Hymenobacter sp.</title>
        <authorList>
            <person name="Kim M.K."/>
        </authorList>
    </citation>
    <scope>NUCLEOTIDE SEQUENCE [LARGE SCALE GENOMIC DNA]</scope>
    <source>
        <strain evidence="2 3">BT594</strain>
    </source>
</reference>
<dbReference type="Proteomes" id="UP000601099">
    <property type="component" value="Unassembled WGS sequence"/>
</dbReference>
<accession>A0ABS0KZ70</accession>
<dbReference type="EMBL" id="JADWYK010000003">
    <property type="protein sequence ID" value="MBG8553160.1"/>
    <property type="molecule type" value="Genomic_DNA"/>
</dbReference>
<name>A0ABS0KZ70_9BACT</name>
<comment type="caution">
    <text evidence="2">The sequence shown here is derived from an EMBL/GenBank/DDBJ whole genome shotgun (WGS) entry which is preliminary data.</text>
</comment>
<protein>
    <submittedName>
        <fullName evidence="2">Uncharacterized protein</fullName>
    </submittedName>
</protein>
<gene>
    <name evidence="2" type="ORF">I5L79_06360</name>
</gene>
<proteinExistence type="predicted"/>
<evidence type="ECO:0000313" key="2">
    <source>
        <dbReference type="EMBL" id="MBG8553160.1"/>
    </source>
</evidence>
<evidence type="ECO:0000256" key="1">
    <source>
        <dbReference type="SAM" id="SignalP"/>
    </source>
</evidence>
<organism evidence="2 3">
    <name type="scientific">Hymenobacter guriensis</name>
    <dbReference type="NCBI Taxonomy" id="2793065"/>
    <lineage>
        <taxon>Bacteria</taxon>
        <taxon>Pseudomonadati</taxon>
        <taxon>Bacteroidota</taxon>
        <taxon>Cytophagia</taxon>
        <taxon>Cytophagales</taxon>
        <taxon>Hymenobacteraceae</taxon>
        <taxon>Hymenobacter</taxon>
    </lineage>
</organism>
<evidence type="ECO:0000313" key="3">
    <source>
        <dbReference type="Proteomes" id="UP000601099"/>
    </source>
</evidence>
<keyword evidence="3" id="KW-1185">Reference proteome</keyword>